<name>A0A0F9M6Z8_9ZZZZ</name>
<protein>
    <recommendedName>
        <fullName evidence="2">Lipoprotein</fullName>
    </recommendedName>
</protein>
<evidence type="ECO:0008006" key="2">
    <source>
        <dbReference type="Google" id="ProtNLM"/>
    </source>
</evidence>
<organism evidence="1">
    <name type="scientific">marine sediment metagenome</name>
    <dbReference type="NCBI Taxonomy" id="412755"/>
    <lineage>
        <taxon>unclassified sequences</taxon>
        <taxon>metagenomes</taxon>
        <taxon>ecological metagenomes</taxon>
    </lineage>
</organism>
<comment type="caution">
    <text evidence="1">The sequence shown here is derived from an EMBL/GenBank/DDBJ whole genome shotgun (WGS) entry which is preliminary data.</text>
</comment>
<dbReference type="PROSITE" id="PS51257">
    <property type="entry name" value="PROKAR_LIPOPROTEIN"/>
    <property type="match status" value="1"/>
</dbReference>
<dbReference type="AlphaFoldDB" id="A0A0F9M6Z8"/>
<gene>
    <name evidence="1" type="ORF">LCGC14_1127230</name>
</gene>
<sequence length="76" mass="8618">MKVLTILLIVLLFVGGCAFVEWTGEVTENTSKSLKNAARASRVAKAKQLLQEERYRLWLEENEALNAKKNPNNNEN</sequence>
<proteinExistence type="predicted"/>
<evidence type="ECO:0000313" key="1">
    <source>
        <dbReference type="EMBL" id="KKN01494.1"/>
    </source>
</evidence>
<reference evidence="1" key="1">
    <citation type="journal article" date="2015" name="Nature">
        <title>Complex archaea that bridge the gap between prokaryotes and eukaryotes.</title>
        <authorList>
            <person name="Spang A."/>
            <person name="Saw J.H."/>
            <person name="Jorgensen S.L."/>
            <person name="Zaremba-Niedzwiedzka K."/>
            <person name="Martijn J."/>
            <person name="Lind A.E."/>
            <person name="van Eijk R."/>
            <person name="Schleper C."/>
            <person name="Guy L."/>
            <person name="Ettema T.J."/>
        </authorList>
    </citation>
    <scope>NUCLEOTIDE SEQUENCE</scope>
</reference>
<dbReference type="EMBL" id="LAZR01005255">
    <property type="protein sequence ID" value="KKN01494.1"/>
    <property type="molecule type" value="Genomic_DNA"/>
</dbReference>
<accession>A0A0F9M6Z8</accession>